<gene>
    <name evidence="1" type="ORF">GCM10007036_25520</name>
</gene>
<dbReference type="EMBL" id="BMES01000002">
    <property type="protein sequence ID" value="GGH21332.1"/>
    <property type="molecule type" value="Genomic_DNA"/>
</dbReference>
<proteinExistence type="predicted"/>
<sequence length="69" mass="7636">MDRRWSALAMLLTVLALLLGTGMTAVAAWRIGAQAEGRFIITTTADWNDTLQRVASSTFRDAPDPLSRW</sequence>
<comment type="caution">
    <text evidence="1">The sequence shown here is derived from an EMBL/GenBank/DDBJ whole genome shotgun (WGS) entry which is preliminary data.</text>
</comment>
<protein>
    <submittedName>
        <fullName evidence="1">Uncharacterized protein</fullName>
    </submittedName>
</protein>
<evidence type="ECO:0000313" key="2">
    <source>
        <dbReference type="Proteomes" id="UP000603912"/>
    </source>
</evidence>
<dbReference type="AlphaFoldDB" id="A0A917I908"/>
<accession>A0A917I908</accession>
<reference evidence="1" key="2">
    <citation type="submission" date="2020-09" db="EMBL/GenBank/DDBJ databases">
        <authorList>
            <person name="Sun Q."/>
            <person name="Zhou Y."/>
        </authorList>
    </citation>
    <scope>NUCLEOTIDE SEQUENCE</scope>
    <source>
        <strain evidence="1">CGMCC 1.12214</strain>
    </source>
</reference>
<name>A0A917I908_9HYPH</name>
<organism evidence="1 2">
    <name type="scientific">Alsobacter metallidurans</name>
    <dbReference type="NCBI Taxonomy" id="340221"/>
    <lineage>
        <taxon>Bacteria</taxon>
        <taxon>Pseudomonadati</taxon>
        <taxon>Pseudomonadota</taxon>
        <taxon>Alphaproteobacteria</taxon>
        <taxon>Hyphomicrobiales</taxon>
        <taxon>Alsobacteraceae</taxon>
        <taxon>Alsobacter</taxon>
    </lineage>
</organism>
<reference evidence="1" key="1">
    <citation type="journal article" date="2014" name="Int. J. Syst. Evol. Microbiol.">
        <title>Complete genome sequence of Corynebacterium casei LMG S-19264T (=DSM 44701T), isolated from a smear-ripened cheese.</title>
        <authorList>
            <consortium name="US DOE Joint Genome Institute (JGI-PGF)"/>
            <person name="Walter F."/>
            <person name="Albersmeier A."/>
            <person name="Kalinowski J."/>
            <person name="Ruckert C."/>
        </authorList>
    </citation>
    <scope>NUCLEOTIDE SEQUENCE</scope>
    <source>
        <strain evidence="1">CGMCC 1.12214</strain>
    </source>
</reference>
<keyword evidence="2" id="KW-1185">Reference proteome</keyword>
<dbReference type="Proteomes" id="UP000603912">
    <property type="component" value="Unassembled WGS sequence"/>
</dbReference>
<evidence type="ECO:0000313" key="1">
    <source>
        <dbReference type="EMBL" id="GGH21332.1"/>
    </source>
</evidence>